<reference evidence="2 3" key="2">
    <citation type="submission" date="2018-11" db="EMBL/GenBank/DDBJ databases">
        <authorList>
            <consortium name="Pathogen Informatics"/>
        </authorList>
    </citation>
    <scope>NUCLEOTIDE SEQUENCE [LARGE SCALE GENOMIC DNA]</scope>
</reference>
<keyword evidence="3" id="KW-1185">Reference proteome</keyword>
<sequence>MLSALLTSLLLVILADGRPAVFKRSRSFQEILSDPEFMQWLNTKFPNIAYFLSARNQEPSTETVREIFRFMAELNNYYAIYGRAR</sequence>
<gene>
    <name evidence="2" type="ORF">HNAJ_LOCUS6547</name>
</gene>
<evidence type="ECO:0000256" key="1">
    <source>
        <dbReference type="SAM" id="SignalP"/>
    </source>
</evidence>
<dbReference type="WBParaSite" id="HNAJ_0000655101-mRNA-1">
    <property type="protein sequence ID" value="HNAJ_0000655101-mRNA-1"/>
    <property type="gene ID" value="HNAJ_0000655101"/>
</dbReference>
<dbReference type="Proteomes" id="UP000278807">
    <property type="component" value="Unassembled WGS sequence"/>
</dbReference>
<feature type="chain" id="PRO_5043131819" evidence="1">
    <location>
        <begin position="18"/>
        <end position="85"/>
    </location>
</feature>
<dbReference type="AlphaFoldDB" id="A0A0R3THL0"/>
<accession>A0A0R3THL0</accession>
<name>A0A0R3THL0_RODNA</name>
<evidence type="ECO:0000313" key="4">
    <source>
        <dbReference type="WBParaSite" id="HNAJ_0000655101-mRNA-1"/>
    </source>
</evidence>
<evidence type="ECO:0000313" key="3">
    <source>
        <dbReference type="Proteomes" id="UP000278807"/>
    </source>
</evidence>
<reference evidence="4" key="1">
    <citation type="submission" date="2017-02" db="UniProtKB">
        <authorList>
            <consortium name="WormBaseParasite"/>
        </authorList>
    </citation>
    <scope>IDENTIFICATION</scope>
</reference>
<keyword evidence="1" id="KW-0732">Signal</keyword>
<feature type="signal peptide" evidence="1">
    <location>
        <begin position="1"/>
        <end position="17"/>
    </location>
</feature>
<evidence type="ECO:0000313" key="2">
    <source>
        <dbReference type="EMBL" id="VDO02407.1"/>
    </source>
</evidence>
<dbReference type="EMBL" id="UZAE01007379">
    <property type="protein sequence ID" value="VDO02407.1"/>
    <property type="molecule type" value="Genomic_DNA"/>
</dbReference>
<protein>
    <submittedName>
        <fullName evidence="4">Secreted protein</fullName>
    </submittedName>
</protein>
<proteinExistence type="predicted"/>
<organism evidence="4">
    <name type="scientific">Rodentolepis nana</name>
    <name type="common">Dwarf tapeworm</name>
    <name type="synonym">Hymenolepis nana</name>
    <dbReference type="NCBI Taxonomy" id="102285"/>
    <lineage>
        <taxon>Eukaryota</taxon>
        <taxon>Metazoa</taxon>
        <taxon>Spiralia</taxon>
        <taxon>Lophotrochozoa</taxon>
        <taxon>Platyhelminthes</taxon>
        <taxon>Cestoda</taxon>
        <taxon>Eucestoda</taxon>
        <taxon>Cyclophyllidea</taxon>
        <taxon>Hymenolepididae</taxon>
        <taxon>Rodentolepis</taxon>
    </lineage>
</organism>
<dbReference type="OrthoDB" id="6269066at2759"/>